<accession>A0A365U572</accession>
<name>A0A365U572_9RHOB</name>
<dbReference type="Proteomes" id="UP000253370">
    <property type="component" value="Unassembled WGS sequence"/>
</dbReference>
<dbReference type="GO" id="GO:0016740">
    <property type="term" value="F:transferase activity"/>
    <property type="evidence" value="ECO:0007669"/>
    <property type="project" value="UniProtKB-KW"/>
</dbReference>
<proteinExistence type="predicted"/>
<dbReference type="InterPro" id="IPR029044">
    <property type="entry name" value="Nucleotide-diphossugar_trans"/>
</dbReference>
<evidence type="ECO:0000313" key="2">
    <source>
        <dbReference type="Proteomes" id="UP000253370"/>
    </source>
</evidence>
<keyword evidence="2" id="KW-1185">Reference proteome</keyword>
<evidence type="ECO:0000313" key="1">
    <source>
        <dbReference type="EMBL" id="RBI83382.1"/>
    </source>
</evidence>
<comment type="caution">
    <text evidence="1">The sequence shown here is derived from an EMBL/GenBank/DDBJ whole genome shotgun (WGS) entry which is preliminary data.</text>
</comment>
<keyword evidence="1" id="KW-0808">Transferase</keyword>
<organism evidence="1 2">
    <name type="scientific">Rhodosalinus halophilus</name>
    <dbReference type="NCBI Taxonomy" id="2259333"/>
    <lineage>
        <taxon>Bacteria</taxon>
        <taxon>Pseudomonadati</taxon>
        <taxon>Pseudomonadota</taxon>
        <taxon>Alphaproteobacteria</taxon>
        <taxon>Rhodobacterales</taxon>
        <taxon>Paracoccaceae</taxon>
        <taxon>Rhodosalinus</taxon>
    </lineage>
</organism>
<dbReference type="Pfam" id="PF13704">
    <property type="entry name" value="Glyco_tranf_2_4"/>
    <property type="match status" value="1"/>
</dbReference>
<dbReference type="RefSeq" id="WP_113290555.1">
    <property type="nucleotide sequence ID" value="NZ_QNTQ01000018.1"/>
</dbReference>
<protein>
    <submittedName>
        <fullName evidence="1">Glycosyltransferase family 2 protein</fullName>
    </submittedName>
</protein>
<dbReference type="OrthoDB" id="4964299at2"/>
<reference evidence="1 2" key="1">
    <citation type="submission" date="2018-07" db="EMBL/GenBank/DDBJ databases">
        <title>Rhodosalinus sp. strain E84T genomic sequence and assembly.</title>
        <authorList>
            <person name="Liu Z.-W."/>
            <person name="Lu D.-C."/>
        </authorList>
    </citation>
    <scope>NUCLEOTIDE SEQUENCE [LARGE SCALE GENOMIC DNA]</scope>
    <source>
        <strain evidence="1 2">E84</strain>
    </source>
</reference>
<sequence>MRILAILTVRNEGAFLLDWLAHHTAAGVTDFLVFSNDCQDGTEAILDRLAALGRVEHHRNPPPYDRQGVQFTALNRAAELEITRRADWILPLDIDEFVNVHAGDRRLTALIEALPEATAITLTWRLFGNCGVVAYEDRPVTEQFTRAAPEVIWWPWRAAMFKTLYRNDGTYAKPGVHRPRAPDPARLDAARWYDGHGRALGAAFRTRRVFSDFGQPNFGLAQLNHYPLGAMESFVLKADRGRAVHAADRLGLDYWVERNYCTDEDRSIAALAPAARAIRAELAADPELAALHAAAVEWRRARFAQLMEDESCRALMGRLLVTPPSRPVPRDVALRLIAHARRARSRAASTP</sequence>
<dbReference type="EMBL" id="QNTQ01000018">
    <property type="protein sequence ID" value="RBI83382.1"/>
    <property type="molecule type" value="Genomic_DNA"/>
</dbReference>
<gene>
    <name evidence="1" type="ORF">DRV85_16375</name>
</gene>
<dbReference type="AlphaFoldDB" id="A0A365U572"/>
<dbReference type="SUPFAM" id="SSF53448">
    <property type="entry name" value="Nucleotide-diphospho-sugar transferases"/>
    <property type="match status" value="1"/>
</dbReference>